<sequence length="85" mass="9271">MCRMKLLIINKKMRRPAKKNNRGLLAAVGAAVLGVAAGATAVFMSKKENREKVQKTVGVAIKKGKTEVAKAKRKVVATKKKLLRK</sequence>
<dbReference type="AlphaFoldDB" id="A0A0G1KPK1"/>
<name>A0A0G1KPK1_9BACT</name>
<accession>A0A0G1KPK1</accession>
<comment type="caution">
    <text evidence="1">The sequence shown here is derived from an EMBL/GenBank/DDBJ whole genome shotgun (WGS) entry which is preliminary data.</text>
</comment>
<evidence type="ECO:0000313" key="2">
    <source>
        <dbReference type="Proteomes" id="UP000034172"/>
    </source>
</evidence>
<evidence type="ECO:0000313" key="1">
    <source>
        <dbReference type="EMBL" id="KKT49894.1"/>
    </source>
</evidence>
<dbReference type="Proteomes" id="UP000034172">
    <property type="component" value="Unassembled WGS sequence"/>
</dbReference>
<organism evidence="1 2">
    <name type="scientific">Candidatus Collierbacteria bacterium GW2011_GWC2_44_18</name>
    <dbReference type="NCBI Taxonomy" id="1618392"/>
    <lineage>
        <taxon>Bacteria</taxon>
        <taxon>Candidatus Collieribacteriota</taxon>
    </lineage>
</organism>
<proteinExistence type="predicted"/>
<gene>
    <name evidence="1" type="ORF">UW41_C0001G0040</name>
</gene>
<dbReference type="EMBL" id="LCIE01000001">
    <property type="protein sequence ID" value="KKT49894.1"/>
    <property type="molecule type" value="Genomic_DNA"/>
</dbReference>
<protein>
    <submittedName>
        <fullName evidence="1">Uncharacterized protein</fullName>
    </submittedName>
</protein>
<reference evidence="1 2" key="1">
    <citation type="journal article" date="2015" name="Nature">
        <title>rRNA introns, odd ribosomes, and small enigmatic genomes across a large radiation of phyla.</title>
        <authorList>
            <person name="Brown C.T."/>
            <person name="Hug L.A."/>
            <person name="Thomas B.C."/>
            <person name="Sharon I."/>
            <person name="Castelle C.J."/>
            <person name="Singh A."/>
            <person name="Wilkins M.J."/>
            <person name="Williams K.H."/>
            <person name="Banfield J.F."/>
        </authorList>
    </citation>
    <scope>NUCLEOTIDE SEQUENCE [LARGE SCALE GENOMIC DNA]</scope>
</reference>